<dbReference type="KEGG" id="sflv:IC614_01950"/>
<keyword evidence="1" id="KW-0472">Membrane</keyword>
<dbReference type="EMBL" id="CP065592">
    <property type="protein sequence ID" value="QPQ55398.1"/>
    <property type="molecule type" value="Genomic_DNA"/>
</dbReference>
<proteinExistence type="predicted"/>
<dbReference type="Proteomes" id="UP000594873">
    <property type="component" value="Chromosome"/>
</dbReference>
<feature type="transmembrane region" description="Helical" evidence="1">
    <location>
        <begin position="152"/>
        <end position="173"/>
    </location>
</feature>
<name>A0A7T2GKW5_9SPHN</name>
<gene>
    <name evidence="2" type="ORF">IC614_01950</name>
</gene>
<feature type="transmembrane region" description="Helical" evidence="1">
    <location>
        <begin position="128"/>
        <end position="146"/>
    </location>
</feature>
<feature type="transmembrane region" description="Helical" evidence="1">
    <location>
        <begin position="80"/>
        <end position="95"/>
    </location>
</feature>
<reference evidence="2 3" key="1">
    <citation type="submission" date="2020-11" db="EMBL/GenBank/DDBJ databases">
        <title>Genome seq and assembly of Sphingosinicella sp.</title>
        <authorList>
            <person name="Chhetri G."/>
        </authorList>
    </citation>
    <scope>NUCLEOTIDE SEQUENCE [LARGE SCALE GENOMIC DNA]</scope>
    <source>
        <strain evidence="2 3">UDD2</strain>
    </source>
</reference>
<evidence type="ECO:0000256" key="1">
    <source>
        <dbReference type="SAM" id="Phobius"/>
    </source>
</evidence>
<evidence type="ECO:0000313" key="2">
    <source>
        <dbReference type="EMBL" id="QPQ55398.1"/>
    </source>
</evidence>
<accession>A0A7T2GKW5</accession>
<evidence type="ECO:0000313" key="3">
    <source>
        <dbReference type="Proteomes" id="UP000594873"/>
    </source>
</evidence>
<keyword evidence="1" id="KW-1133">Transmembrane helix</keyword>
<keyword evidence="1" id="KW-0812">Transmembrane</keyword>
<protein>
    <submittedName>
        <fullName evidence="2">Uncharacterized protein</fullName>
    </submittedName>
</protein>
<sequence length="182" mass="19900">MRRGVPIDVPMTEAALRSSLVTFVLMIAYEQAARVRKWRRNLIRAGGVFATSWIGGLLLALTLQIVGLASAAGFDLNRDHIYAVVVGALLILRADQLPKSRPAWFNGIALPIFASRNDVWRRVHRASAIRLFATGLLALLLAAFAPKDSKPMAIVMGLMLIELFLATGHALWLGATTSRREG</sequence>
<dbReference type="AlphaFoldDB" id="A0A7T2GKW5"/>
<feature type="transmembrane region" description="Helical" evidence="1">
    <location>
        <begin position="53"/>
        <end position="74"/>
    </location>
</feature>
<keyword evidence="3" id="KW-1185">Reference proteome</keyword>
<organism evidence="2 3">
    <name type="scientific">Allosphingosinicella flava</name>
    <dbReference type="NCBI Taxonomy" id="2771430"/>
    <lineage>
        <taxon>Bacteria</taxon>
        <taxon>Pseudomonadati</taxon>
        <taxon>Pseudomonadota</taxon>
        <taxon>Alphaproteobacteria</taxon>
        <taxon>Sphingomonadales</taxon>
        <taxon>Sphingomonadaceae</taxon>
        <taxon>Allosphingosinicella</taxon>
    </lineage>
</organism>